<dbReference type="EMBL" id="RCMI01000593">
    <property type="protein sequence ID" value="KAG2904415.1"/>
    <property type="molecule type" value="Genomic_DNA"/>
</dbReference>
<gene>
    <name evidence="1" type="ORF">PC113_g13309</name>
    <name evidence="2" type="ORF">PC115_g14982</name>
    <name evidence="3" type="ORF">PC117_g13542</name>
    <name evidence="4" type="ORF">PC118_g15502</name>
    <name evidence="5" type="ORF">PC129_g19263</name>
</gene>
<dbReference type="Proteomes" id="UP000697107">
    <property type="component" value="Unassembled WGS sequence"/>
</dbReference>
<evidence type="ECO:0000313" key="3">
    <source>
        <dbReference type="EMBL" id="KAG2931201.1"/>
    </source>
</evidence>
<organism evidence="4 6">
    <name type="scientific">Phytophthora cactorum</name>
    <dbReference type="NCBI Taxonomy" id="29920"/>
    <lineage>
        <taxon>Eukaryota</taxon>
        <taxon>Sar</taxon>
        <taxon>Stramenopiles</taxon>
        <taxon>Oomycota</taxon>
        <taxon>Peronosporomycetes</taxon>
        <taxon>Peronosporales</taxon>
        <taxon>Peronosporaceae</taxon>
        <taxon>Phytophthora</taxon>
    </lineage>
</organism>
<reference evidence="4" key="1">
    <citation type="submission" date="2018-10" db="EMBL/GenBank/DDBJ databases">
        <title>Effector identification in a new, highly contiguous assembly of the strawberry crown rot pathogen Phytophthora cactorum.</title>
        <authorList>
            <person name="Armitage A.D."/>
            <person name="Nellist C.F."/>
            <person name="Bates H."/>
            <person name="Vickerstaff R.J."/>
            <person name="Harrison R.J."/>
        </authorList>
    </citation>
    <scope>NUCLEOTIDE SEQUENCE</scope>
    <source>
        <strain evidence="1">15-7</strain>
        <strain evidence="2">4032</strain>
        <strain evidence="3">4040</strain>
        <strain evidence="4">P415</strain>
        <strain evidence="5">P421</strain>
    </source>
</reference>
<dbReference type="EMBL" id="RCMK01000399">
    <property type="protein sequence ID" value="KAG2931201.1"/>
    <property type="molecule type" value="Genomic_DNA"/>
</dbReference>
<accession>A0A8T1FJ20</accession>
<dbReference type="Proteomes" id="UP000735874">
    <property type="component" value="Unassembled WGS sequence"/>
</dbReference>
<proteinExistence type="predicted"/>
<name>A0A8T1FJ20_9STRA</name>
<dbReference type="Proteomes" id="UP000774804">
    <property type="component" value="Unassembled WGS sequence"/>
</dbReference>
<comment type="caution">
    <text evidence="4">The sequence shown here is derived from an EMBL/GenBank/DDBJ whole genome shotgun (WGS) entry which is preliminary data.</text>
</comment>
<evidence type="ECO:0000313" key="2">
    <source>
        <dbReference type="EMBL" id="KAG2904415.1"/>
    </source>
</evidence>
<dbReference type="Proteomes" id="UP000760860">
    <property type="component" value="Unassembled WGS sequence"/>
</dbReference>
<protein>
    <submittedName>
        <fullName evidence="4">Uncharacterized protein</fullName>
    </submittedName>
</protein>
<sequence length="81" mass="8791">MSATKRYTATISLSICTVRSLYVTTGSYAGLPSSSYLGFTATLDAAAASPTPKYCCIYWTWASYLGERLRVVVAARSRSFT</sequence>
<dbReference type="EMBL" id="RCMG01000427">
    <property type="protein sequence ID" value="KAG2854430.1"/>
    <property type="molecule type" value="Genomic_DNA"/>
</dbReference>
<dbReference type="EMBL" id="RCML01000604">
    <property type="protein sequence ID" value="KAG2972783.1"/>
    <property type="molecule type" value="Genomic_DNA"/>
</dbReference>
<dbReference type="Proteomes" id="UP000736787">
    <property type="component" value="Unassembled WGS sequence"/>
</dbReference>
<evidence type="ECO:0000313" key="4">
    <source>
        <dbReference type="EMBL" id="KAG2972783.1"/>
    </source>
</evidence>
<dbReference type="AlphaFoldDB" id="A0A8T1FJ20"/>
<evidence type="ECO:0000313" key="6">
    <source>
        <dbReference type="Proteomes" id="UP000697107"/>
    </source>
</evidence>
<evidence type="ECO:0000313" key="5">
    <source>
        <dbReference type="EMBL" id="KAG3209730.1"/>
    </source>
</evidence>
<evidence type="ECO:0000313" key="1">
    <source>
        <dbReference type="EMBL" id="KAG2854430.1"/>
    </source>
</evidence>
<dbReference type="EMBL" id="RCMV01001216">
    <property type="protein sequence ID" value="KAG3209730.1"/>
    <property type="molecule type" value="Genomic_DNA"/>
</dbReference>